<evidence type="ECO:0000256" key="7">
    <source>
        <dbReference type="ARBA" id="ARBA00032887"/>
    </source>
</evidence>
<dbReference type="EMBL" id="AP023321">
    <property type="protein sequence ID" value="BCI60471.1"/>
    <property type="molecule type" value="Genomic_DNA"/>
</dbReference>
<evidence type="ECO:0000313" key="10">
    <source>
        <dbReference type="EMBL" id="BCI60471.1"/>
    </source>
</evidence>
<evidence type="ECO:0000256" key="1">
    <source>
        <dbReference type="ARBA" id="ARBA00004141"/>
    </source>
</evidence>
<sequence>MYVVFALVVLAAVAIPFVLSLRSLKKTGSARKAVKVNLIAFAAVALLCAAAPFMASAAPAEDAAAPTTTSSQTAEGGMSDKGIGYIAAALAVGLSGIGGGISVAAAAPAAIGATSEDQKNFAKSLIFVALGEGIALYGLVVSILILFT</sequence>
<evidence type="ECO:0000256" key="6">
    <source>
        <dbReference type="ARBA" id="ARBA00032200"/>
    </source>
</evidence>
<dbReference type="SUPFAM" id="SSF81333">
    <property type="entry name" value="F1F0 ATP synthase subunit C"/>
    <property type="match status" value="1"/>
</dbReference>
<keyword evidence="3 8" id="KW-0812">Transmembrane</keyword>
<feature type="transmembrane region" description="Helical" evidence="8">
    <location>
        <begin position="6"/>
        <end position="24"/>
    </location>
</feature>
<name>A0A7I8D0Z4_9FIRM</name>
<dbReference type="GO" id="GO:0033177">
    <property type="term" value="C:proton-transporting two-sector ATPase complex, proton-transporting domain"/>
    <property type="evidence" value="ECO:0007669"/>
    <property type="project" value="InterPro"/>
</dbReference>
<dbReference type="AlphaFoldDB" id="A0A7I8D0Z4"/>
<organism evidence="10 11">
    <name type="scientific">Solibaculum mannosilyticum</name>
    <dbReference type="NCBI Taxonomy" id="2780922"/>
    <lineage>
        <taxon>Bacteria</taxon>
        <taxon>Bacillati</taxon>
        <taxon>Bacillota</taxon>
        <taxon>Clostridia</taxon>
        <taxon>Eubacteriales</taxon>
        <taxon>Oscillospiraceae</taxon>
        <taxon>Solibaculum</taxon>
    </lineage>
</organism>
<feature type="domain" description="V-ATPase proteolipid subunit C-like" evidence="9">
    <location>
        <begin position="86"/>
        <end position="145"/>
    </location>
</feature>
<dbReference type="InterPro" id="IPR000454">
    <property type="entry name" value="ATP_synth_F0_csu"/>
</dbReference>
<evidence type="ECO:0000256" key="4">
    <source>
        <dbReference type="ARBA" id="ARBA00022989"/>
    </source>
</evidence>
<dbReference type="Gene3D" id="1.20.120.610">
    <property type="entry name" value="lithium bound rotor ring of v- atpase"/>
    <property type="match status" value="1"/>
</dbReference>
<evidence type="ECO:0000256" key="5">
    <source>
        <dbReference type="ARBA" id="ARBA00023136"/>
    </source>
</evidence>
<gene>
    <name evidence="10" type="ORF">C12CBH8_11100</name>
</gene>
<accession>A0A7I8D0Z4</accession>
<dbReference type="Proteomes" id="UP000593890">
    <property type="component" value="Chromosome"/>
</dbReference>
<comment type="subcellular location">
    <subcellularLocation>
        <location evidence="1">Membrane</location>
        <topology evidence="1">Multi-pass membrane protein</topology>
    </subcellularLocation>
</comment>
<feature type="transmembrane region" description="Helical" evidence="8">
    <location>
        <begin position="36"/>
        <end position="55"/>
    </location>
</feature>
<dbReference type="Pfam" id="PF00137">
    <property type="entry name" value="ATP-synt_C"/>
    <property type="match status" value="1"/>
</dbReference>
<dbReference type="InterPro" id="IPR035921">
    <property type="entry name" value="F/V-ATP_Csub_sf"/>
</dbReference>
<feature type="transmembrane region" description="Helical" evidence="8">
    <location>
        <begin position="85"/>
        <end position="113"/>
    </location>
</feature>
<keyword evidence="11" id="KW-1185">Reference proteome</keyword>
<dbReference type="InterPro" id="IPR002379">
    <property type="entry name" value="ATPase_proteolipid_c-like_dom"/>
</dbReference>
<protein>
    <recommendedName>
        <fullName evidence="6">ATP synthase F(0) sector subunit c</fullName>
    </recommendedName>
    <alternativeName>
        <fullName evidence="7">F-type ATPase subunit c</fullName>
    </alternativeName>
</protein>
<evidence type="ECO:0000256" key="3">
    <source>
        <dbReference type="ARBA" id="ARBA00022692"/>
    </source>
</evidence>
<dbReference type="GO" id="GO:0015078">
    <property type="term" value="F:proton transmembrane transporter activity"/>
    <property type="evidence" value="ECO:0007669"/>
    <property type="project" value="InterPro"/>
</dbReference>
<feature type="transmembrane region" description="Helical" evidence="8">
    <location>
        <begin position="125"/>
        <end position="147"/>
    </location>
</feature>
<keyword evidence="4 8" id="KW-1133">Transmembrane helix</keyword>
<proteinExistence type="inferred from homology"/>
<dbReference type="GO" id="GO:0015986">
    <property type="term" value="P:proton motive force-driven ATP synthesis"/>
    <property type="evidence" value="ECO:0007669"/>
    <property type="project" value="InterPro"/>
</dbReference>
<comment type="similarity">
    <text evidence="2">Belongs to the ATPase C chain family.</text>
</comment>
<evidence type="ECO:0000313" key="11">
    <source>
        <dbReference type="Proteomes" id="UP000593890"/>
    </source>
</evidence>
<dbReference type="GO" id="GO:0045259">
    <property type="term" value="C:proton-transporting ATP synthase complex"/>
    <property type="evidence" value="ECO:0007669"/>
    <property type="project" value="InterPro"/>
</dbReference>
<dbReference type="KEGG" id="sman:C12CBH8_11100"/>
<dbReference type="PRINTS" id="PR00124">
    <property type="entry name" value="ATPASEC"/>
</dbReference>
<evidence type="ECO:0000256" key="2">
    <source>
        <dbReference type="ARBA" id="ARBA00006704"/>
    </source>
</evidence>
<dbReference type="RefSeq" id="WP_090266338.1">
    <property type="nucleotide sequence ID" value="NZ_AP023321.1"/>
</dbReference>
<evidence type="ECO:0000259" key="9">
    <source>
        <dbReference type="Pfam" id="PF00137"/>
    </source>
</evidence>
<reference evidence="11" key="1">
    <citation type="submission" date="2020-07" db="EMBL/GenBank/DDBJ databases">
        <title>Complete genome sequencing of Clostridia bacterium strain 12CBH8.</title>
        <authorList>
            <person name="Sakamoto M."/>
            <person name="Murakami T."/>
            <person name="Mori H."/>
        </authorList>
    </citation>
    <scope>NUCLEOTIDE SEQUENCE [LARGE SCALE GENOMIC DNA]</scope>
    <source>
        <strain evidence="11">12CBH8</strain>
    </source>
</reference>
<dbReference type="CDD" id="cd18120">
    <property type="entry name" value="ATP-synt_Vo_Ao_c"/>
    <property type="match status" value="1"/>
</dbReference>
<keyword evidence="5 8" id="KW-0472">Membrane</keyword>
<evidence type="ECO:0000256" key="8">
    <source>
        <dbReference type="SAM" id="Phobius"/>
    </source>
</evidence>